<dbReference type="Pfam" id="PF25917">
    <property type="entry name" value="BSH_RND"/>
    <property type="match status" value="1"/>
</dbReference>
<dbReference type="InterPro" id="IPR058625">
    <property type="entry name" value="MdtA-like_BSH"/>
</dbReference>
<dbReference type="InterPro" id="IPR050393">
    <property type="entry name" value="MFP_Efflux_Pump"/>
</dbReference>
<evidence type="ECO:0000256" key="1">
    <source>
        <dbReference type="SAM" id="Coils"/>
    </source>
</evidence>
<evidence type="ECO:0000313" key="6">
    <source>
        <dbReference type="Proteomes" id="UP000319383"/>
    </source>
</evidence>
<dbReference type="RefSeq" id="WP_145376950.1">
    <property type="nucleotide sequence ID" value="NZ_CP036276.1"/>
</dbReference>
<dbReference type="AlphaFoldDB" id="A0A517ZQ76"/>
<name>A0A517ZQ76_9PLAN</name>
<feature type="transmembrane region" description="Helical" evidence="2">
    <location>
        <begin position="15"/>
        <end position="32"/>
    </location>
</feature>
<evidence type="ECO:0000313" key="5">
    <source>
        <dbReference type="EMBL" id="QDU44618.1"/>
    </source>
</evidence>
<feature type="domain" description="Multidrug resistance protein MdtA-like barrel-sandwich hybrid" evidence="3">
    <location>
        <begin position="50"/>
        <end position="320"/>
    </location>
</feature>
<organism evidence="5 6">
    <name type="scientific">Symmachiella dynata</name>
    <dbReference type="NCBI Taxonomy" id="2527995"/>
    <lineage>
        <taxon>Bacteria</taxon>
        <taxon>Pseudomonadati</taxon>
        <taxon>Planctomycetota</taxon>
        <taxon>Planctomycetia</taxon>
        <taxon>Planctomycetales</taxon>
        <taxon>Planctomycetaceae</taxon>
        <taxon>Symmachiella</taxon>
    </lineage>
</organism>
<dbReference type="Pfam" id="PF25963">
    <property type="entry name" value="Beta-barrel_AAEA"/>
    <property type="match status" value="1"/>
</dbReference>
<dbReference type="Gene3D" id="2.40.30.170">
    <property type="match status" value="1"/>
</dbReference>
<keyword evidence="2" id="KW-0472">Membrane</keyword>
<keyword evidence="6" id="KW-1185">Reference proteome</keyword>
<dbReference type="PANTHER" id="PTHR30367">
    <property type="entry name" value="P-HYDROXYBENZOIC ACID EFFLUX PUMP SUBUNIT AAEA-RELATED"/>
    <property type="match status" value="1"/>
</dbReference>
<gene>
    <name evidence="5" type="primary">mdtN</name>
    <name evidence="5" type="ORF">Mal52_31040</name>
</gene>
<dbReference type="PANTHER" id="PTHR30367:SF1">
    <property type="entry name" value="MULTIDRUG RESISTANCE PROTEIN MDTN"/>
    <property type="match status" value="1"/>
</dbReference>
<proteinExistence type="predicted"/>
<dbReference type="Proteomes" id="UP000319383">
    <property type="component" value="Chromosome"/>
</dbReference>
<protein>
    <submittedName>
        <fullName evidence="5">Multidrug resistance protein MdtN</fullName>
    </submittedName>
</protein>
<keyword evidence="1" id="KW-0175">Coiled coil</keyword>
<keyword evidence="2" id="KW-0812">Transmembrane</keyword>
<reference evidence="5 6" key="1">
    <citation type="submission" date="2019-02" db="EMBL/GenBank/DDBJ databases">
        <title>Deep-cultivation of Planctomycetes and their phenomic and genomic characterization uncovers novel biology.</title>
        <authorList>
            <person name="Wiegand S."/>
            <person name="Jogler M."/>
            <person name="Boedeker C."/>
            <person name="Pinto D."/>
            <person name="Vollmers J."/>
            <person name="Rivas-Marin E."/>
            <person name="Kohn T."/>
            <person name="Peeters S.H."/>
            <person name="Heuer A."/>
            <person name="Rast P."/>
            <person name="Oberbeckmann S."/>
            <person name="Bunk B."/>
            <person name="Jeske O."/>
            <person name="Meyerdierks A."/>
            <person name="Storesund J.E."/>
            <person name="Kallscheuer N."/>
            <person name="Luecker S."/>
            <person name="Lage O.M."/>
            <person name="Pohl T."/>
            <person name="Merkel B.J."/>
            <person name="Hornburger P."/>
            <person name="Mueller R.-W."/>
            <person name="Bruemmer F."/>
            <person name="Labrenz M."/>
            <person name="Spormann A.M."/>
            <person name="Op den Camp H."/>
            <person name="Overmann J."/>
            <person name="Amann R."/>
            <person name="Jetten M.S.M."/>
            <person name="Mascher T."/>
            <person name="Medema M.H."/>
            <person name="Devos D.P."/>
            <person name="Kaster A.-K."/>
            <person name="Ovreas L."/>
            <person name="Rohde M."/>
            <person name="Galperin M.Y."/>
            <person name="Jogler C."/>
        </authorList>
    </citation>
    <scope>NUCLEOTIDE SEQUENCE [LARGE SCALE GENOMIC DNA]</scope>
    <source>
        <strain evidence="5 6">Mal52</strain>
    </source>
</reference>
<dbReference type="SUPFAM" id="SSF111369">
    <property type="entry name" value="HlyD-like secretion proteins"/>
    <property type="match status" value="2"/>
</dbReference>
<dbReference type="Gene3D" id="2.40.50.100">
    <property type="match status" value="1"/>
</dbReference>
<sequence length="429" mass="46222">MPKVFQFAKVLIPKLITWSLVSIAAFGAYFLYMQWTEQPWTRDGQIRADIVKIAPQVSGNLVKVAVRDNQFVHKGDLLLEIDQSSYQLAVNKARVAVDQAKEEVASLEASVRVSAANYEEAKVSVTTASRQISSAEASVQSAKASVDQMKAGVTSAQQFIKQRKAELSNAHSEAARAKRLVEKKAGSVEDAESTAATAIAKEAQLASAEAGLIQAQASQTQSEAALNEAHVNLLLAKDGLSESKAAETSAKASLDQAKANLGMSGDENVRVRTAMVSLAQAELDLSRTKILAPCNGYISNLSVDEGTYAVVGQPLIIIVDSDTFRVHAYFQETKLRHIEDGDSAVITLMSHPDRPLKGFVENIGNAVNPPNIANTEGQPGEVPQIQPTFDWVRLPQRVPVRIRLSEVPDDIQLISGTTASVAVLLPDKE</sequence>
<feature type="coiled-coil region" evidence="1">
    <location>
        <begin position="90"/>
        <end position="117"/>
    </location>
</feature>
<accession>A0A517ZQ76</accession>
<keyword evidence="2" id="KW-1133">Transmembrane helix</keyword>
<dbReference type="EMBL" id="CP036276">
    <property type="protein sequence ID" value="QDU44618.1"/>
    <property type="molecule type" value="Genomic_DNA"/>
</dbReference>
<dbReference type="InterPro" id="IPR058634">
    <property type="entry name" value="AaeA-lik-b-barrel"/>
</dbReference>
<dbReference type="KEGG" id="sdyn:Mal52_31040"/>
<dbReference type="Gene3D" id="1.10.287.470">
    <property type="entry name" value="Helix hairpin bin"/>
    <property type="match status" value="1"/>
</dbReference>
<evidence type="ECO:0000256" key="2">
    <source>
        <dbReference type="SAM" id="Phobius"/>
    </source>
</evidence>
<evidence type="ECO:0000259" key="3">
    <source>
        <dbReference type="Pfam" id="PF25917"/>
    </source>
</evidence>
<feature type="domain" description="p-hydroxybenzoic acid efflux pump subunit AaeA-like beta-barrel" evidence="4">
    <location>
        <begin position="323"/>
        <end position="423"/>
    </location>
</feature>
<evidence type="ECO:0000259" key="4">
    <source>
        <dbReference type="Pfam" id="PF25963"/>
    </source>
</evidence>